<organism evidence="3 4">
    <name type="scientific">Mycolicibacterium hodleri</name>
    <dbReference type="NCBI Taxonomy" id="49897"/>
    <lineage>
        <taxon>Bacteria</taxon>
        <taxon>Bacillati</taxon>
        <taxon>Actinomycetota</taxon>
        <taxon>Actinomycetes</taxon>
        <taxon>Mycobacteriales</taxon>
        <taxon>Mycobacteriaceae</taxon>
        <taxon>Mycolicibacterium</taxon>
    </lineage>
</organism>
<name>A0A544VX33_9MYCO</name>
<reference evidence="3 4" key="1">
    <citation type="submission" date="2018-10" db="EMBL/GenBank/DDBJ databases">
        <title>Draft genome of Mycobacterium hodleri strain B.</title>
        <authorList>
            <person name="Amande T.J."/>
            <person name="Mcgenity T.J."/>
        </authorList>
    </citation>
    <scope>NUCLEOTIDE SEQUENCE [LARGE SCALE GENOMIC DNA]</scope>
    <source>
        <strain evidence="3 4">B</strain>
    </source>
</reference>
<feature type="compositionally biased region" description="Polar residues" evidence="1">
    <location>
        <begin position="108"/>
        <end position="126"/>
    </location>
</feature>
<keyword evidence="2" id="KW-0812">Transmembrane</keyword>
<gene>
    <name evidence="3" type="ORF">D8S82_21875</name>
</gene>
<keyword evidence="4" id="KW-1185">Reference proteome</keyword>
<evidence type="ECO:0000256" key="2">
    <source>
        <dbReference type="SAM" id="Phobius"/>
    </source>
</evidence>
<evidence type="ECO:0000256" key="1">
    <source>
        <dbReference type="SAM" id="MobiDB-lite"/>
    </source>
</evidence>
<dbReference type="EMBL" id="VIFX01000030">
    <property type="protein sequence ID" value="TQR84531.1"/>
    <property type="molecule type" value="Genomic_DNA"/>
</dbReference>
<feature type="region of interest" description="Disordered" evidence="1">
    <location>
        <begin position="1"/>
        <end position="54"/>
    </location>
</feature>
<feature type="compositionally biased region" description="Basic and acidic residues" evidence="1">
    <location>
        <begin position="29"/>
        <end position="43"/>
    </location>
</feature>
<keyword evidence="2" id="KW-0472">Membrane</keyword>
<evidence type="ECO:0000313" key="3">
    <source>
        <dbReference type="EMBL" id="TQR84531.1"/>
    </source>
</evidence>
<accession>A0A544VX33</accession>
<dbReference type="Proteomes" id="UP000315759">
    <property type="component" value="Unassembled WGS sequence"/>
</dbReference>
<feature type="non-terminal residue" evidence="3">
    <location>
        <position position="126"/>
    </location>
</feature>
<evidence type="ECO:0000313" key="4">
    <source>
        <dbReference type="Proteomes" id="UP000315759"/>
    </source>
</evidence>
<keyword evidence="2" id="KW-1133">Transmembrane helix</keyword>
<protein>
    <submittedName>
        <fullName evidence="3">Uncharacterized protein</fullName>
    </submittedName>
</protein>
<proteinExistence type="predicted"/>
<sequence>MADGEASGEARLDDPVDEPVDTDPLAVTRSDDYVDDPQPHVEWVEPPPPTEAEEQTFDAFDSSTWNFRAAPTPWYRTGPTAVVVVAVSVATVALVVSVVLLAFRGSSGEDSTPAGETSTAPTSSFA</sequence>
<comment type="caution">
    <text evidence="3">The sequence shown here is derived from an EMBL/GenBank/DDBJ whole genome shotgun (WGS) entry which is preliminary data.</text>
</comment>
<dbReference type="AlphaFoldDB" id="A0A544VX33"/>
<feature type="region of interest" description="Disordered" evidence="1">
    <location>
        <begin position="106"/>
        <end position="126"/>
    </location>
</feature>
<feature type="transmembrane region" description="Helical" evidence="2">
    <location>
        <begin position="81"/>
        <end position="103"/>
    </location>
</feature>